<protein>
    <submittedName>
        <fullName evidence="1">Uncharacterized protein</fullName>
    </submittedName>
</protein>
<gene>
    <name evidence="1" type="ORF">H9763_11595</name>
</gene>
<evidence type="ECO:0000313" key="2">
    <source>
        <dbReference type="Proteomes" id="UP000886883"/>
    </source>
</evidence>
<organism evidence="1 2">
    <name type="scientific">Candidatus Eisenbergiella merdigallinarum</name>
    <dbReference type="NCBI Taxonomy" id="2838552"/>
    <lineage>
        <taxon>Bacteria</taxon>
        <taxon>Bacillati</taxon>
        <taxon>Bacillota</taxon>
        <taxon>Clostridia</taxon>
        <taxon>Lachnospirales</taxon>
        <taxon>Lachnospiraceae</taxon>
        <taxon>Eisenbergiella</taxon>
    </lineage>
</organism>
<reference evidence="1" key="1">
    <citation type="journal article" date="2021" name="PeerJ">
        <title>Extensive microbial diversity within the chicken gut microbiome revealed by metagenomics and culture.</title>
        <authorList>
            <person name="Gilroy R."/>
            <person name="Ravi A."/>
            <person name="Getino M."/>
            <person name="Pursley I."/>
            <person name="Horton D.L."/>
            <person name="Alikhan N.F."/>
            <person name="Baker D."/>
            <person name="Gharbi K."/>
            <person name="Hall N."/>
            <person name="Watson M."/>
            <person name="Adriaenssens E.M."/>
            <person name="Foster-Nyarko E."/>
            <person name="Jarju S."/>
            <person name="Secka A."/>
            <person name="Antonio M."/>
            <person name="Oren A."/>
            <person name="Chaudhuri R.R."/>
            <person name="La Ragione R."/>
            <person name="Hildebrand F."/>
            <person name="Pallen M.J."/>
        </authorList>
    </citation>
    <scope>NUCLEOTIDE SEQUENCE</scope>
    <source>
        <strain evidence="1">USAMLcec3-2134</strain>
    </source>
</reference>
<comment type="caution">
    <text evidence="1">The sequence shown here is derived from an EMBL/GenBank/DDBJ whole genome shotgun (WGS) entry which is preliminary data.</text>
</comment>
<dbReference type="AlphaFoldDB" id="A0A9D2SEG6"/>
<sequence length="146" mass="16651">MKRRPCRYLSQKEVLAWILQGVAEEFALLSLEEIRSCIEGTPEISSLQVAPGGTGERIMGLETESRIAGEGSIVYDIRFLASVPKGQRLIRLIINVEAQKDYYPGYQLPTRSIRCYPPGSEEVGRKRFYSRSMECEWTTDWEGRSI</sequence>
<accession>A0A9D2SEG6</accession>
<dbReference type="Proteomes" id="UP000886883">
    <property type="component" value="Unassembled WGS sequence"/>
</dbReference>
<evidence type="ECO:0000313" key="1">
    <source>
        <dbReference type="EMBL" id="HJB92091.1"/>
    </source>
</evidence>
<name>A0A9D2SEG6_9FIRM</name>
<dbReference type="EMBL" id="DWXE01000043">
    <property type="protein sequence ID" value="HJB92091.1"/>
    <property type="molecule type" value="Genomic_DNA"/>
</dbReference>
<proteinExistence type="predicted"/>
<reference evidence="1" key="2">
    <citation type="submission" date="2021-04" db="EMBL/GenBank/DDBJ databases">
        <authorList>
            <person name="Gilroy R."/>
        </authorList>
    </citation>
    <scope>NUCLEOTIDE SEQUENCE</scope>
    <source>
        <strain evidence="1">USAMLcec3-2134</strain>
    </source>
</reference>